<dbReference type="Proteomes" id="UP000032702">
    <property type="component" value="Unassembled WGS sequence"/>
</dbReference>
<organism evidence="3 5">
    <name type="scientific">Stigmatella aurantiaca (strain DW4/3-1)</name>
    <dbReference type="NCBI Taxonomy" id="378806"/>
    <lineage>
        <taxon>Bacteria</taxon>
        <taxon>Pseudomonadati</taxon>
        <taxon>Myxococcota</taxon>
        <taxon>Myxococcia</taxon>
        <taxon>Myxococcales</taxon>
        <taxon>Cystobacterineae</taxon>
        <taxon>Archangiaceae</taxon>
        <taxon>Stigmatella</taxon>
    </lineage>
</organism>
<name>Q08WH9_STIAD</name>
<dbReference type="Proteomes" id="UP000001351">
    <property type="component" value="Chromosome"/>
</dbReference>
<dbReference type="KEGG" id="sur:STAUR_2020"/>
<evidence type="ECO:0000313" key="3">
    <source>
        <dbReference type="EMBL" id="EAU64854.1"/>
    </source>
</evidence>
<accession>Q08WH9</accession>
<evidence type="ECO:0000313" key="2">
    <source>
        <dbReference type="EMBL" id="ADO69824.1"/>
    </source>
</evidence>
<sequence>MKTLQSVMGGLLAMGAATAAWAGQRVTYLVGVDTSAREAYGAIGAAHNSDDPIQFIGCSVYTFANGAPFMYCGARNESGSIGACQSSDPIFLDAARNVKESSYIYFTWDDLGKCTYVLVNNSSYYVPKVAP</sequence>
<feature type="signal peptide" evidence="1">
    <location>
        <begin position="1"/>
        <end position="22"/>
    </location>
</feature>
<dbReference type="OrthoDB" id="5525655at2"/>
<dbReference type="EMBL" id="CP002271">
    <property type="protein sequence ID" value="ADO69824.1"/>
    <property type="molecule type" value="Genomic_DNA"/>
</dbReference>
<evidence type="ECO:0000256" key="1">
    <source>
        <dbReference type="SAM" id="SignalP"/>
    </source>
</evidence>
<gene>
    <name evidence="2" type="ordered locus">STAUR_2020</name>
    <name evidence="3" type="ORF">STIAU_2341</name>
</gene>
<keyword evidence="1" id="KW-0732">Signal</keyword>
<dbReference type="HOGENOM" id="CLU_160542_0_0_7"/>
<keyword evidence="4" id="KW-1185">Reference proteome</keyword>
<feature type="chain" id="PRO_5010840149" evidence="1">
    <location>
        <begin position="23"/>
        <end position="131"/>
    </location>
</feature>
<proteinExistence type="predicted"/>
<evidence type="ECO:0000313" key="4">
    <source>
        <dbReference type="Proteomes" id="UP000001351"/>
    </source>
</evidence>
<reference evidence="3 5" key="1">
    <citation type="submission" date="2006-04" db="EMBL/GenBank/DDBJ databases">
        <authorList>
            <person name="Nierman W.C."/>
        </authorList>
    </citation>
    <scope>NUCLEOTIDE SEQUENCE [LARGE SCALE GENOMIC DNA]</scope>
    <source>
        <strain evidence="3 5">DW4/3-1</strain>
    </source>
</reference>
<reference evidence="2 4" key="2">
    <citation type="journal article" date="2011" name="Mol. Biol. Evol.">
        <title>Comparative genomic analysis of fruiting body formation in Myxococcales.</title>
        <authorList>
            <person name="Huntley S."/>
            <person name="Hamann N."/>
            <person name="Wegener-Feldbrugge S."/>
            <person name="Treuner-Lange A."/>
            <person name="Kube M."/>
            <person name="Reinhardt R."/>
            <person name="Klages S."/>
            <person name="Muller R."/>
            <person name="Ronning C.M."/>
            <person name="Nierman W.C."/>
            <person name="Sogaard-Andersen L."/>
        </authorList>
    </citation>
    <scope>NUCLEOTIDE SEQUENCE [LARGE SCALE GENOMIC DNA]</scope>
    <source>
        <strain evidence="2 4">DW4/3-1</strain>
    </source>
</reference>
<dbReference type="STRING" id="378806.STAUR_2020"/>
<dbReference type="AlphaFoldDB" id="Q08WH9"/>
<dbReference type="EMBL" id="AAMD01000101">
    <property type="protein sequence ID" value="EAU64854.1"/>
    <property type="molecule type" value="Genomic_DNA"/>
</dbReference>
<dbReference type="eggNOG" id="ENOG5033JP4">
    <property type="taxonomic scope" value="Bacteria"/>
</dbReference>
<protein>
    <submittedName>
        <fullName evidence="3">Uncharacterized protein</fullName>
    </submittedName>
</protein>
<evidence type="ECO:0000313" key="5">
    <source>
        <dbReference type="Proteomes" id="UP000032702"/>
    </source>
</evidence>